<feature type="region of interest" description="Disordered" evidence="1">
    <location>
        <begin position="51"/>
        <end position="93"/>
    </location>
</feature>
<comment type="caution">
    <text evidence="2">The sequence shown here is derived from an EMBL/GenBank/DDBJ whole genome shotgun (WGS) entry which is preliminary data.</text>
</comment>
<reference evidence="2" key="1">
    <citation type="submission" date="2021-06" db="EMBL/GenBank/DDBJ databases">
        <title>Parelaphostrongylus tenuis whole genome reference sequence.</title>
        <authorList>
            <person name="Garwood T.J."/>
            <person name="Larsen P.A."/>
            <person name="Fountain-Jones N.M."/>
            <person name="Garbe J.R."/>
            <person name="Macchietto M.G."/>
            <person name="Kania S.A."/>
            <person name="Gerhold R.W."/>
            <person name="Richards J.E."/>
            <person name="Wolf T.M."/>
        </authorList>
    </citation>
    <scope>NUCLEOTIDE SEQUENCE</scope>
    <source>
        <strain evidence="2">MNPRO001-30</strain>
        <tissue evidence="2">Meninges</tissue>
    </source>
</reference>
<feature type="compositionally biased region" description="Polar residues" evidence="1">
    <location>
        <begin position="52"/>
        <end position="69"/>
    </location>
</feature>
<dbReference type="AlphaFoldDB" id="A0AAD5WH32"/>
<protein>
    <submittedName>
        <fullName evidence="2">Uncharacterized protein</fullName>
    </submittedName>
</protein>
<accession>A0AAD5WH32</accession>
<sequence>MNDDEEPILVETRRGSVESLSSECWRCIDGCIGYLECAEKDVSGSKKENHRNMSQQAGSCNITSNSVNGTDAMVPQKSSSTSRLARRQHTHFTKEINFTKTPVNKIAERCDTSEIPKTTARSTRRRNCQPNVVDPSTVKKKLRKGYVYELVPADNPQSCVVDTSVVPPSGCLQPTTYRECSTQTMDSSHVFSMLMEELVNDQAGICAGSTSDLPLNLPSHVYRRLIITQQLLMKQSEEMNRVCEENRRLDGTIKSLVSVLRKFRDGYATDLRHLRDSVEVLKREFSFYQDEFVAEANKSVDNIKTLKEQFSTEAGGLREEESIAQCAYRSACKGERSSRTAC</sequence>
<name>A0AAD5WH32_PARTN</name>
<dbReference type="Proteomes" id="UP001196413">
    <property type="component" value="Unassembled WGS sequence"/>
</dbReference>
<evidence type="ECO:0000313" key="3">
    <source>
        <dbReference type="Proteomes" id="UP001196413"/>
    </source>
</evidence>
<proteinExistence type="predicted"/>
<evidence type="ECO:0000256" key="1">
    <source>
        <dbReference type="SAM" id="MobiDB-lite"/>
    </source>
</evidence>
<gene>
    <name evidence="2" type="ORF">KIN20_031160</name>
</gene>
<dbReference type="EMBL" id="JAHQIW010006650">
    <property type="protein sequence ID" value="KAJ1369651.1"/>
    <property type="molecule type" value="Genomic_DNA"/>
</dbReference>
<organism evidence="2 3">
    <name type="scientific">Parelaphostrongylus tenuis</name>
    <name type="common">Meningeal worm</name>
    <dbReference type="NCBI Taxonomy" id="148309"/>
    <lineage>
        <taxon>Eukaryota</taxon>
        <taxon>Metazoa</taxon>
        <taxon>Ecdysozoa</taxon>
        <taxon>Nematoda</taxon>
        <taxon>Chromadorea</taxon>
        <taxon>Rhabditida</taxon>
        <taxon>Rhabditina</taxon>
        <taxon>Rhabditomorpha</taxon>
        <taxon>Strongyloidea</taxon>
        <taxon>Metastrongylidae</taxon>
        <taxon>Parelaphostrongylus</taxon>
    </lineage>
</organism>
<evidence type="ECO:0000313" key="2">
    <source>
        <dbReference type="EMBL" id="KAJ1369651.1"/>
    </source>
</evidence>
<keyword evidence="3" id="KW-1185">Reference proteome</keyword>